<sequence length="266" mass="29894">MEQEFQLPFNLLDIILIIKGIRNGIITSFLSQFFFEEDLCAGFQIKYTSMIMFYYEFFGALPWSAVLLILITSIYPVLCLKYVILKIIFRHHVRLGSELHGTSELLLDVSYDDRMPCRGCLRSKRVFTWTKAGISWVLPNALLVLAMNFLEKPHTPQYYSVPPMTIVIASVHGSQHTSLGPLPTTRTPTSVHVTIPVTVTTPLTTTIPVNATISVIWSRNATVTLPMAIILSVELKDDEKVAWILVGTETVMVAPTRSPTIPELKV</sequence>
<feature type="transmembrane region" description="Helical" evidence="1">
    <location>
        <begin position="60"/>
        <end position="84"/>
    </location>
</feature>
<comment type="caution">
    <text evidence="2">The sequence shown here is derived from an EMBL/GenBank/DDBJ whole genome shotgun (WGS) entry which is preliminary data.</text>
</comment>
<keyword evidence="1" id="KW-0472">Membrane</keyword>
<protein>
    <submittedName>
        <fullName evidence="2">Uncharacterized protein</fullName>
    </submittedName>
</protein>
<accession>A0ABR4CWP9</accession>
<keyword evidence="1" id="KW-0812">Transmembrane</keyword>
<evidence type="ECO:0000256" key="1">
    <source>
        <dbReference type="SAM" id="Phobius"/>
    </source>
</evidence>
<gene>
    <name evidence="2" type="ORF">VTL71DRAFT_8136</name>
</gene>
<dbReference type="Proteomes" id="UP001595075">
    <property type="component" value="Unassembled WGS sequence"/>
</dbReference>
<keyword evidence="3" id="KW-1185">Reference proteome</keyword>
<evidence type="ECO:0000313" key="3">
    <source>
        <dbReference type="Proteomes" id="UP001595075"/>
    </source>
</evidence>
<dbReference type="EMBL" id="JAZHXI010000002">
    <property type="protein sequence ID" value="KAL2074358.1"/>
    <property type="molecule type" value="Genomic_DNA"/>
</dbReference>
<proteinExistence type="predicted"/>
<evidence type="ECO:0000313" key="2">
    <source>
        <dbReference type="EMBL" id="KAL2074358.1"/>
    </source>
</evidence>
<name>A0ABR4CWP9_9HELO</name>
<reference evidence="2 3" key="1">
    <citation type="journal article" date="2024" name="Commun. Biol.">
        <title>Comparative genomic analysis of thermophilic fungi reveals convergent evolutionary adaptations and gene losses.</title>
        <authorList>
            <person name="Steindorff A.S."/>
            <person name="Aguilar-Pontes M.V."/>
            <person name="Robinson A.J."/>
            <person name="Andreopoulos B."/>
            <person name="LaButti K."/>
            <person name="Kuo A."/>
            <person name="Mondo S."/>
            <person name="Riley R."/>
            <person name="Otillar R."/>
            <person name="Haridas S."/>
            <person name="Lipzen A."/>
            <person name="Grimwood J."/>
            <person name="Schmutz J."/>
            <person name="Clum A."/>
            <person name="Reid I.D."/>
            <person name="Moisan M.C."/>
            <person name="Butler G."/>
            <person name="Nguyen T.T.M."/>
            <person name="Dewar K."/>
            <person name="Conant G."/>
            <person name="Drula E."/>
            <person name="Henrissat B."/>
            <person name="Hansel C."/>
            <person name="Singer S."/>
            <person name="Hutchinson M.I."/>
            <person name="de Vries R.P."/>
            <person name="Natvig D.O."/>
            <person name="Powell A.J."/>
            <person name="Tsang A."/>
            <person name="Grigoriev I.V."/>
        </authorList>
    </citation>
    <scope>NUCLEOTIDE SEQUENCE [LARGE SCALE GENOMIC DNA]</scope>
    <source>
        <strain evidence="2 3">CBS 494.80</strain>
    </source>
</reference>
<keyword evidence="1" id="KW-1133">Transmembrane helix</keyword>
<organism evidence="2 3">
    <name type="scientific">Oculimacula yallundae</name>
    <dbReference type="NCBI Taxonomy" id="86028"/>
    <lineage>
        <taxon>Eukaryota</taxon>
        <taxon>Fungi</taxon>
        <taxon>Dikarya</taxon>
        <taxon>Ascomycota</taxon>
        <taxon>Pezizomycotina</taxon>
        <taxon>Leotiomycetes</taxon>
        <taxon>Helotiales</taxon>
        <taxon>Ploettnerulaceae</taxon>
        <taxon>Oculimacula</taxon>
    </lineage>
</organism>